<keyword evidence="2" id="KW-1185">Reference proteome</keyword>
<evidence type="ECO:0000313" key="1">
    <source>
        <dbReference type="EMBL" id="OCT13646.1"/>
    </source>
</evidence>
<evidence type="ECO:0000313" key="2">
    <source>
        <dbReference type="Proteomes" id="UP000093309"/>
    </source>
</evidence>
<evidence type="ECO:0008006" key="3">
    <source>
        <dbReference type="Google" id="ProtNLM"/>
    </source>
</evidence>
<dbReference type="RefSeq" id="WP_065853707.1">
    <property type="nucleotide sequence ID" value="NZ_LYPC01000022.1"/>
</dbReference>
<dbReference type="EMBL" id="LYPC01000022">
    <property type="protein sequence ID" value="OCT13646.1"/>
    <property type="molecule type" value="Genomic_DNA"/>
</dbReference>
<dbReference type="InterPro" id="IPR019660">
    <property type="entry name" value="Put_sensory_transdc_reg_YbjN"/>
</dbReference>
<dbReference type="OrthoDB" id="5192220at2"/>
<proteinExistence type="predicted"/>
<organism evidence="1 2">
    <name type="scientific">Paenibacillus pectinilyticus</name>
    <dbReference type="NCBI Taxonomy" id="512399"/>
    <lineage>
        <taxon>Bacteria</taxon>
        <taxon>Bacillati</taxon>
        <taxon>Bacillota</taxon>
        <taxon>Bacilli</taxon>
        <taxon>Bacillales</taxon>
        <taxon>Paenibacillaceae</taxon>
        <taxon>Paenibacillus</taxon>
    </lineage>
</organism>
<accession>A0A1C0ZZS7</accession>
<name>A0A1C0ZZS7_9BACL</name>
<dbReference type="STRING" id="512399.A8709_18840"/>
<comment type="caution">
    <text evidence="1">The sequence shown here is derived from an EMBL/GenBank/DDBJ whole genome shotgun (WGS) entry which is preliminary data.</text>
</comment>
<protein>
    <recommendedName>
        <fullName evidence="3">YbjN domain-containing protein</fullName>
    </recommendedName>
</protein>
<dbReference type="CDD" id="cd17033">
    <property type="entry name" value="DR1245-like"/>
    <property type="match status" value="1"/>
</dbReference>
<reference evidence="2" key="1">
    <citation type="submission" date="2016-05" db="EMBL/GenBank/DDBJ databases">
        <title>Paenibacillus oryzae. sp. nov., isolated from the rice root.</title>
        <authorList>
            <person name="Zhang J."/>
            <person name="Zhang X."/>
        </authorList>
    </citation>
    <scope>NUCLEOTIDE SEQUENCE [LARGE SCALE GENOMIC DNA]</scope>
    <source>
        <strain evidence="2">KCTC13222</strain>
    </source>
</reference>
<gene>
    <name evidence="1" type="ORF">A8709_18840</name>
</gene>
<dbReference type="Proteomes" id="UP000093309">
    <property type="component" value="Unassembled WGS sequence"/>
</dbReference>
<dbReference type="AlphaFoldDB" id="A0A1C0ZZS7"/>
<sequence length="317" mass="36471">MVDIETSDHADQSRLDFDQKIAFHTLTGELLHTTAKRLNLTVSEENTRCTLHLEVTWSVYQQLLVGEWMGLFANARTSETQMDFEQDQVIELRVMLRQSLIPTACHNGTEVELVLQTLLGDSTEAHKLRNSESWLVIEVKQQLQLSAELDGSGTLKRGYRTLWAGPAVVGASYIAARVDYTLKEIVEGYLNRREIPYEWITESIIRLTYEGENGTWIVLVRTDEEKQVCLVYSIFPEFVPEEHRGEMAVYLIEENYDLVVGNFELDTTDGELRYRTSIDAENAHLTMELFGQLFKTNVVNMDHYFYVIQEGIQEGFL</sequence>
<dbReference type="Pfam" id="PF10722">
    <property type="entry name" value="YbjN"/>
    <property type="match status" value="1"/>
</dbReference>